<dbReference type="Proteomes" id="UP001055439">
    <property type="component" value="Chromosome 4"/>
</dbReference>
<evidence type="ECO:0000313" key="1">
    <source>
        <dbReference type="EMBL" id="URD97566.1"/>
    </source>
</evidence>
<sequence length="60" mass="6622">MKRRAPALKILQVVRETWMEDDDDSNASTATSSSCFIFSYMTSEGTKPSCCGSQKARRAA</sequence>
<dbReference type="AlphaFoldDB" id="A0A9E7FNR6"/>
<evidence type="ECO:0000313" key="2">
    <source>
        <dbReference type="Proteomes" id="UP001055439"/>
    </source>
</evidence>
<protein>
    <submittedName>
        <fullName evidence="1">Uncharacterized protein</fullName>
    </submittedName>
</protein>
<proteinExistence type="predicted"/>
<reference evidence="1" key="1">
    <citation type="submission" date="2022-05" db="EMBL/GenBank/DDBJ databases">
        <title>The Musa troglodytarum L. genome provides insights into the mechanism of non-climacteric behaviour and enrichment of carotenoids.</title>
        <authorList>
            <person name="Wang J."/>
        </authorList>
    </citation>
    <scope>NUCLEOTIDE SEQUENCE</scope>
    <source>
        <tissue evidence="1">Leaf</tissue>
    </source>
</reference>
<organism evidence="1 2">
    <name type="scientific">Musa troglodytarum</name>
    <name type="common">fe'i banana</name>
    <dbReference type="NCBI Taxonomy" id="320322"/>
    <lineage>
        <taxon>Eukaryota</taxon>
        <taxon>Viridiplantae</taxon>
        <taxon>Streptophyta</taxon>
        <taxon>Embryophyta</taxon>
        <taxon>Tracheophyta</taxon>
        <taxon>Spermatophyta</taxon>
        <taxon>Magnoliopsida</taxon>
        <taxon>Liliopsida</taxon>
        <taxon>Zingiberales</taxon>
        <taxon>Musaceae</taxon>
        <taxon>Musa</taxon>
    </lineage>
</organism>
<accession>A0A9E7FNR6</accession>
<gene>
    <name evidence="1" type="ORF">MUK42_04076</name>
</gene>
<dbReference type="EMBL" id="CP097506">
    <property type="protein sequence ID" value="URD97566.1"/>
    <property type="molecule type" value="Genomic_DNA"/>
</dbReference>
<dbReference type="PROSITE" id="PS51257">
    <property type="entry name" value="PROKAR_LIPOPROTEIN"/>
    <property type="match status" value="1"/>
</dbReference>
<keyword evidence="2" id="KW-1185">Reference proteome</keyword>
<name>A0A9E7FNR6_9LILI</name>